<evidence type="ECO:0000313" key="9">
    <source>
        <dbReference type="EMBL" id="CAI7991010.1"/>
    </source>
</evidence>
<feature type="compositionally biased region" description="Polar residues" evidence="7">
    <location>
        <begin position="85"/>
        <end position="94"/>
    </location>
</feature>
<feature type="compositionally biased region" description="Basic residues" evidence="7">
    <location>
        <begin position="69"/>
        <end position="81"/>
    </location>
</feature>
<evidence type="ECO:0000256" key="6">
    <source>
        <dbReference type="PROSITE-ProRule" id="PRU00703"/>
    </source>
</evidence>
<dbReference type="PANTHER" id="PTHR11689:SF158">
    <property type="entry name" value="H(+)_CL(-) EXCHANGE TRANSPORTER 6"/>
    <property type="match status" value="1"/>
</dbReference>
<feature type="region of interest" description="Disordered" evidence="7">
    <location>
        <begin position="58"/>
        <end position="94"/>
    </location>
</feature>
<proteinExistence type="predicted"/>
<evidence type="ECO:0000256" key="1">
    <source>
        <dbReference type="ARBA" id="ARBA00022448"/>
    </source>
</evidence>
<organism evidence="9 10">
    <name type="scientific">Geodia barretti</name>
    <name type="common">Barrett's horny sponge</name>
    <dbReference type="NCBI Taxonomy" id="519541"/>
    <lineage>
        <taxon>Eukaryota</taxon>
        <taxon>Metazoa</taxon>
        <taxon>Porifera</taxon>
        <taxon>Demospongiae</taxon>
        <taxon>Heteroscleromorpha</taxon>
        <taxon>Tetractinellida</taxon>
        <taxon>Astrophorina</taxon>
        <taxon>Geodiidae</taxon>
        <taxon>Geodia</taxon>
    </lineage>
</organism>
<keyword evidence="3" id="KW-0406">Ion transport</keyword>
<dbReference type="SUPFAM" id="SSF54631">
    <property type="entry name" value="CBS-domain pair"/>
    <property type="match status" value="1"/>
</dbReference>
<dbReference type="Pfam" id="PF00571">
    <property type="entry name" value="CBS"/>
    <property type="match status" value="1"/>
</dbReference>
<protein>
    <submittedName>
        <fullName evidence="9">Chloride transport protein 6</fullName>
    </submittedName>
</protein>
<dbReference type="InterPro" id="IPR046342">
    <property type="entry name" value="CBS_dom_sf"/>
</dbReference>
<keyword evidence="2" id="KW-0677">Repeat</keyword>
<dbReference type="PANTHER" id="PTHR11689">
    <property type="entry name" value="CHLORIDE CHANNEL PROTEIN CLC FAMILY MEMBER"/>
    <property type="match status" value="1"/>
</dbReference>
<dbReference type="Proteomes" id="UP001174909">
    <property type="component" value="Unassembled WGS sequence"/>
</dbReference>
<dbReference type="SMART" id="SM00116">
    <property type="entry name" value="CBS"/>
    <property type="match status" value="1"/>
</dbReference>
<evidence type="ECO:0000256" key="3">
    <source>
        <dbReference type="ARBA" id="ARBA00023065"/>
    </source>
</evidence>
<dbReference type="InterPro" id="IPR000644">
    <property type="entry name" value="CBS_dom"/>
</dbReference>
<dbReference type="Gene3D" id="3.10.580.10">
    <property type="entry name" value="CBS-domain"/>
    <property type="match status" value="1"/>
</dbReference>
<feature type="domain" description="CBS" evidence="8">
    <location>
        <begin position="1"/>
        <end position="59"/>
    </location>
</feature>
<comment type="caution">
    <text evidence="9">The sequence shown here is derived from an EMBL/GenBank/DDBJ whole genome shotgun (WGS) entry which is preliminary data.</text>
</comment>
<gene>
    <name evidence="9" type="ORF">GBAR_LOCUS614</name>
</gene>
<evidence type="ECO:0000256" key="7">
    <source>
        <dbReference type="SAM" id="MobiDB-lite"/>
    </source>
</evidence>
<evidence type="ECO:0000256" key="2">
    <source>
        <dbReference type="ARBA" id="ARBA00022737"/>
    </source>
</evidence>
<evidence type="ECO:0000259" key="8">
    <source>
        <dbReference type="PROSITE" id="PS51371"/>
    </source>
</evidence>
<dbReference type="AlphaFoldDB" id="A0AA35VYR0"/>
<accession>A0AA35VYR0</accession>
<keyword evidence="5" id="KW-0868">Chloride</keyword>
<reference evidence="9" key="1">
    <citation type="submission" date="2023-03" db="EMBL/GenBank/DDBJ databases">
        <authorList>
            <person name="Steffen K."/>
            <person name="Cardenas P."/>
        </authorList>
    </citation>
    <scope>NUCLEOTIDE SEQUENCE</scope>
</reference>
<evidence type="ECO:0000256" key="5">
    <source>
        <dbReference type="ARBA" id="ARBA00023214"/>
    </source>
</evidence>
<keyword evidence="1" id="KW-0813">Transport</keyword>
<dbReference type="EMBL" id="CASHTH010000101">
    <property type="protein sequence ID" value="CAI7991010.1"/>
    <property type="molecule type" value="Genomic_DNA"/>
</dbReference>
<keyword evidence="4 6" id="KW-0129">CBS domain</keyword>
<dbReference type="PROSITE" id="PS51371">
    <property type="entry name" value="CBS"/>
    <property type="match status" value="1"/>
</dbReference>
<name>A0AA35VYR0_GEOBA</name>
<dbReference type="GO" id="GO:0015108">
    <property type="term" value="F:chloride transmembrane transporter activity"/>
    <property type="evidence" value="ECO:0007669"/>
    <property type="project" value="TreeGrafter"/>
</dbReference>
<dbReference type="InterPro" id="IPR051280">
    <property type="entry name" value="Cl-channel/antiporter"/>
</dbReference>
<keyword evidence="10" id="KW-1185">Reference proteome</keyword>
<evidence type="ECO:0000256" key="4">
    <source>
        <dbReference type="ARBA" id="ARBA00023122"/>
    </source>
</evidence>
<evidence type="ECO:0000313" key="10">
    <source>
        <dbReference type="Proteomes" id="UP001174909"/>
    </source>
</evidence>
<sequence length="94" mass="11163">MNPSPYTISYQARLPQVFNLFRTMGLRHLPIMQDSGIVVGIITRHDLTHERLHELRHQKKIRERATQRANRRLRRNRRKRGGYSGFSNPQDLMA</sequence>